<keyword evidence="3" id="KW-1185">Reference proteome</keyword>
<dbReference type="InterPro" id="IPR006944">
    <property type="entry name" value="Phage/GTA_portal"/>
</dbReference>
<dbReference type="EMBL" id="OW659496">
    <property type="protein sequence ID" value="CAH2761989.1"/>
    <property type="molecule type" value="Genomic_DNA"/>
</dbReference>
<evidence type="ECO:0000313" key="3">
    <source>
        <dbReference type="Proteomes" id="UP001154095"/>
    </source>
</evidence>
<protein>
    <submittedName>
        <fullName evidence="2">Phage portal protein</fullName>
    </submittedName>
</protein>
<name>A0AAU9VK28_9FIRM</name>
<gene>
    <name evidence="2" type="ORF">ERYAMS2_00989</name>
    <name evidence="1" type="ORF">ERYAMS_00695</name>
</gene>
<dbReference type="Pfam" id="PF04860">
    <property type="entry name" value="Phage_portal"/>
    <property type="match status" value="1"/>
</dbReference>
<organism evidence="2 4">
    <name type="scientific">Erysipelothrix amsterdamensis</name>
    <dbReference type="NCBI Taxonomy" id="2929157"/>
    <lineage>
        <taxon>Bacteria</taxon>
        <taxon>Bacillati</taxon>
        <taxon>Bacillota</taxon>
        <taxon>Erysipelotrichia</taxon>
        <taxon>Erysipelotrichales</taxon>
        <taxon>Erysipelotrichaceae</taxon>
        <taxon>Erysipelothrix</taxon>
    </lineage>
</organism>
<dbReference type="AlphaFoldDB" id="A0AAU9VK28"/>
<accession>A0AAU9VK28</accession>
<dbReference type="Proteomes" id="UP001154111">
    <property type="component" value="Chromosome"/>
</dbReference>
<dbReference type="EMBL" id="OW659477">
    <property type="protein sequence ID" value="CAH2762000.1"/>
    <property type="molecule type" value="Genomic_DNA"/>
</dbReference>
<proteinExistence type="predicted"/>
<dbReference type="Proteomes" id="UP001154095">
    <property type="component" value="Chromosome"/>
</dbReference>
<sequence>MNFFNVFKKNGYRVDFLDDIVEKKAKHLELQELMIESAIEMIAKTIAKVDFQYYDGNQKVINEVYYTLNVVPNCNDTGTTFWMRVVRKLFRENECLIVILGKKLYLAKSFKAGEEVILDKTYSSVILEDFNGNEVLLNKTITSHDVIFLTLGSCKVHALMKTFYQSYAEMLRLASNAFKISNRIKYVFTMPQSNIELCDQDGNPVNMKDYVKNVLGYLESDDSVVVPLPSSMKLEEITSKSKSNSDDYLKLIRKYGDMVAMAFGIPLDVFYGSKTDKSTGTNDFITFAVLPILKIIEDGLNAHLISEEEYLSGQKIVANKFALQYFNIMDVASSIDKLRSVGYSFNDIQHNMGEPQIDEPWANRRYVTKNYMNVEHEEKGDKNE</sequence>
<evidence type="ECO:0000313" key="2">
    <source>
        <dbReference type="EMBL" id="CAH2762000.1"/>
    </source>
</evidence>
<reference evidence="2" key="1">
    <citation type="submission" date="2022-04" db="EMBL/GenBank/DDBJ databases">
        <authorList>
            <person name="Forde T."/>
        </authorList>
    </citation>
    <scope>NUCLEOTIDE SEQUENCE</scope>
    <source>
        <strain evidence="2">A18Y016a</strain>
        <strain evidence="1">A18Y020d</strain>
    </source>
</reference>
<evidence type="ECO:0000313" key="4">
    <source>
        <dbReference type="Proteomes" id="UP001154111"/>
    </source>
</evidence>
<evidence type="ECO:0000313" key="1">
    <source>
        <dbReference type="EMBL" id="CAH2761989.1"/>
    </source>
</evidence>
<dbReference type="RefSeq" id="WP_254006331.1">
    <property type="nucleotide sequence ID" value="NZ_OW659477.1"/>
</dbReference>